<organism evidence="1 2">
    <name type="scientific">Eumeta variegata</name>
    <name type="common">Bagworm moth</name>
    <name type="synonym">Eumeta japonica</name>
    <dbReference type="NCBI Taxonomy" id="151549"/>
    <lineage>
        <taxon>Eukaryota</taxon>
        <taxon>Metazoa</taxon>
        <taxon>Ecdysozoa</taxon>
        <taxon>Arthropoda</taxon>
        <taxon>Hexapoda</taxon>
        <taxon>Insecta</taxon>
        <taxon>Pterygota</taxon>
        <taxon>Neoptera</taxon>
        <taxon>Endopterygota</taxon>
        <taxon>Lepidoptera</taxon>
        <taxon>Glossata</taxon>
        <taxon>Ditrysia</taxon>
        <taxon>Tineoidea</taxon>
        <taxon>Psychidae</taxon>
        <taxon>Oiketicinae</taxon>
        <taxon>Eumeta</taxon>
    </lineage>
</organism>
<dbReference type="Proteomes" id="UP000299102">
    <property type="component" value="Unassembled WGS sequence"/>
</dbReference>
<dbReference type="OrthoDB" id="5828726at2759"/>
<protein>
    <submittedName>
        <fullName evidence="1">Uncharacterized protein</fullName>
    </submittedName>
</protein>
<gene>
    <name evidence="1" type="ORF">EVAR_52588_1</name>
</gene>
<dbReference type="EMBL" id="BGZK01001309">
    <property type="protein sequence ID" value="GBP76900.1"/>
    <property type="molecule type" value="Genomic_DNA"/>
</dbReference>
<keyword evidence="2" id="KW-1185">Reference proteome</keyword>
<name>A0A4C1YP55_EUMVA</name>
<accession>A0A4C1YP55</accession>
<reference evidence="1 2" key="1">
    <citation type="journal article" date="2019" name="Commun. Biol.">
        <title>The bagworm genome reveals a unique fibroin gene that provides high tensile strength.</title>
        <authorList>
            <person name="Kono N."/>
            <person name="Nakamura H."/>
            <person name="Ohtoshi R."/>
            <person name="Tomita M."/>
            <person name="Numata K."/>
            <person name="Arakawa K."/>
        </authorList>
    </citation>
    <scope>NUCLEOTIDE SEQUENCE [LARGE SCALE GENOMIC DNA]</scope>
</reference>
<evidence type="ECO:0000313" key="2">
    <source>
        <dbReference type="Proteomes" id="UP000299102"/>
    </source>
</evidence>
<sequence>MGKGPPGERWTGRKNRLRAWTMLTRVLKPFLQRNTLQMKNYVTFFSMFPVHNRIYLASSRQSHRILGDKFPYRGIRSSRLDCGDEVRHSSRLVSQRDETRIGKVRFGTLNVYPPYTYGGDKIDNVCELMKDRRMDILCVNATKRKDSGGAIKRESLDSHWSGIDQSECVCRGVGFILSEKLSECVNDYKYVSPRLSGSELKLDCHGFLF</sequence>
<dbReference type="AlphaFoldDB" id="A0A4C1YP55"/>
<evidence type="ECO:0000313" key="1">
    <source>
        <dbReference type="EMBL" id="GBP76900.1"/>
    </source>
</evidence>
<proteinExistence type="predicted"/>
<comment type="caution">
    <text evidence="1">The sequence shown here is derived from an EMBL/GenBank/DDBJ whole genome shotgun (WGS) entry which is preliminary data.</text>
</comment>